<reference evidence="1" key="1">
    <citation type="submission" date="2019-10" db="EMBL/GenBank/DDBJ databases">
        <authorList>
            <consortium name="DOE Joint Genome Institute"/>
            <person name="Kuo A."/>
            <person name="Miyauchi S."/>
            <person name="Kiss E."/>
            <person name="Drula E."/>
            <person name="Kohler A."/>
            <person name="Sanchez-Garcia M."/>
            <person name="Andreopoulos B."/>
            <person name="Barry K.W."/>
            <person name="Bonito G."/>
            <person name="Buee M."/>
            <person name="Carver A."/>
            <person name="Chen C."/>
            <person name="Cichocki N."/>
            <person name="Clum A."/>
            <person name="Culley D."/>
            <person name="Crous P.W."/>
            <person name="Fauchery L."/>
            <person name="Girlanda M."/>
            <person name="Hayes R."/>
            <person name="Keri Z."/>
            <person name="LaButti K."/>
            <person name="Lipzen A."/>
            <person name="Lombard V."/>
            <person name="Magnuson J."/>
            <person name="Maillard F."/>
            <person name="Morin E."/>
            <person name="Murat C."/>
            <person name="Nolan M."/>
            <person name="Ohm R."/>
            <person name="Pangilinan J."/>
            <person name="Pereira M."/>
            <person name="Perotto S."/>
            <person name="Peter M."/>
            <person name="Riley R."/>
            <person name="Sitrit Y."/>
            <person name="Stielow B."/>
            <person name="Szollosi G."/>
            <person name="Zifcakova L."/>
            <person name="Stursova M."/>
            <person name="Spatafora J.W."/>
            <person name="Tedersoo L."/>
            <person name="Vaario L.-M."/>
            <person name="Yamada A."/>
            <person name="Yan M."/>
            <person name="Wang P."/>
            <person name="Xu J."/>
            <person name="Bruns T."/>
            <person name="Baldrian P."/>
            <person name="Vilgalys R."/>
            <person name="Henrissat B."/>
            <person name="Grigoriev I.V."/>
            <person name="Hibbett D."/>
            <person name="Nagy L.G."/>
            <person name="Martin F.M."/>
        </authorList>
    </citation>
    <scope>NUCLEOTIDE SEQUENCE</scope>
    <source>
        <strain evidence="1">BED1</strain>
    </source>
</reference>
<dbReference type="EMBL" id="WHUW01000001">
    <property type="protein sequence ID" value="KAF8452735.1"/>
    <property type="molecule type" value="Genomic_DNA"/>
</dbReference>
<gene>
    <name evidence="1" type="ORF">L210DRAFT_879056</name>
</gene>
<comment type="caution">
    <text evidence="1">The sequence shown here is derived from an EMBL/GenBank/DDBJ whole genome shotgun (WGS) entry which is preliminary data.</text>
</comment>
<reference evidence="1" key="2">
    <citation type="journal article" date="2020" name="Nat. Commun.">
        <title>Large-scale genome sequencing of mycorrhizal fungi provides insights into the early evolution of symbiotic traits.</title>
        <authorList>
            <person name="Miyauchi S."/>
            <person name="Kiss E."/>
            <person name="Kuo A."/>
            <person name="Drula E."/>
            <person name="Kohler A."/>
            <person name="Sanchez-Garcia M."/>
            <person name="Morin E."/>
            <person name="Andreopoulos B."/>
            <person name="Barry K.W."/>
            <person name="Bonito G."/>
            <person name="Buee M."/>
            <person name="Carver A."/>
            <person name="Chen C."/>
            <person name="Cichocki N."/>
            <person name="Clum A."/>
            <person name="Culley D."/>
            <person name="Crous P.W."/>
            <person name="Fauchery L."/>
            <person name="Girlanda M."/>
            <person name="Hayes R.D."/>
            <person name="Keri Z."/>
            <person name="LaButti K."/>
            <person name="Lipzen A."/>
            <person name="Lombard V."/>
            <person name="Magnuson J."/>
            <person name="Maillard F."/>
            <person name="Murat C."/>
            <person name="Nolan M."/>
            <person name="Ohm R.A."/>
            <person name="Pangilinan J."/>
            <person name="Pereira M.F."/>
            <person name="Perotto S."/>
            <person name="Peter M."/>
            <person name="Pfister S."/>
            <person name="Riley R."/>
            <person name="Sitrit Y."/>
            <person name="Stielow J.B."/>
            <person name="Szollosi G."/>
            <person name="Zifcakova L."/>
            <person name="Stursova M."/>
            <person name="Spatafora J.W."/>
            <person name="Tedersoo L."/>
            <person name="Vaario L.M."/>
            <person name="Yamada A."/>
            <person name="Yan M."/>
            <person name="Wang P."/>
            <person name="Xu J."/>
            <person name="Bruns T."/>
            <person name="Baldrian P."/>
            <person name="Vilgalys R."/>
            <person name="Dunand C."/>
            <person name="Henrissat B."/>
            <person name="Grigoriev I.V."/>
            <person name="Hibbett D."/>
            <person name="Nagy L.G."/>
            <person name="Martin F.M."/>
        </authorList>
    </citation>
    <scope>NUCLEOTIDE SEQUENCE</scope>
    <source>
        <strain evidence="1">BED1</strain>
    </source>
</reference>
<dbReference type="AlphaFoldDB" id="A0AAD4C9A0"/>
<dbReference type="Proteomes" id="UP001194468">
    <property type="component" value="Unassembled WGS sequence"/>
</dbReference>
<proteinExistence type="predicted"/>
<accession>A0AAD4C9A0</accession>
<evidence type="ECO:0000313" key="1">
    <source>
        <dbReference type="EMBL" id="KAF8452735.1"/>
    </source>
</evidence>
<evidence type="ECO:0000313" key="2">
    <source>
        <dbReference type="Proteomes" id="UP001194468"/>
    </source>
</evidence>
<name>A0AAD4C9A0_BOLED</name>
<organism evidence="1 2">
    <name type="scientific">Boletus edulis BED1</name>
    <dbReference type="NCBI Taxonomy" id="1328754"/>
    <lineage>
        <taxon>Eukaryota</taxon>
        <taxon>Fungi</taxon>
        <taxon>Dikarya</taxon>
        <taxon>Basidiomycota</taxon>
        <taxon>Agaricomycotina</taxon>
        <taxon>Agaricomycetes</taxon>
        <taxon>Agaricomycetidae</taxon>
        <taxon>Boletales</taxon>
        <taxon>Boletineae</taxon>
        <taxon>Boletaceae</taxon>
        <taxon>Boletoideae</taxon>
        <taxon>Boletus</taxon>
    </lineage>
</organism>
<protein>
    <submittedName>
        <fullName evidence="1">Uncharacterized protein</fullName>
    </submittedName>
</protein>
<keyword evidence="2" id="KW-1185">Reference proteome</keyword>
<sequence>MTGQADLAQGEDDSNPVKLPQLESSTFELFVEHHFGFPRTGYRYTKEELQAFLAFCEQYECEQTKEFVINRIHASAWCFHSAELMDIATTYRIPSLFRTAFRSLANISLTELTKAHRVMIGLKTFASVALAKSVLDQHCRIIAAEEPHIHVHADDCQDTVACATDWHGVWWNGMGRYLLDGRNPQPYEDAVRRFKTEMQFGRMGKGCREKMFELLEEGSAFQHADHFIDDLCDYHINEL</sequence>